<sequence>MGEIKIGDIVARKSYGEDIYFKVVDILNTGEEKTVILKGIMYRIEADAPESDLIQVPDQKVREYTVKENYAVTRKCREISARSFRRYPKKALYRGTPNDDSRMYSKSGKVLHIDGDEDYLDTCLKQYKEFGIETVGKHVPEKDQPSAVYDLLKEHRPDILVLTGHDGFIKSEGKPTDVNGYWNSKYYIEAVKQARKFDSNMDNLIIFAGACQSMYKEIINAGANFASSPNRVLIHALDPVFVCQKIAFSNVNSVLDPMEVVGNTITGAEGIGGLQTRGKSRKGYPTEPQS</sequence>
<proteinExistence type="predicted"/>
<dbReference type="EMBL" id="NIOJ01000022">
    <property type="protein sequence ID" value="PNT99009.1"/>
    <property type="molecule type" value="Genomic_DNA"/>
</dbReference>
<comment type="caution">
    <text evidence="1">The sequence shown here is derived from an EMBL/GenBank/DDBJ whole genome shotgun (WGS) entry which is preliminary data.</text>
</comment>
<dbReference type="Proteomes" id="UP000236151">
    <property type="component" value="Unassembled WGS sequence"/>
</dbReference>
<reference evidence="1 2" key="1">
    <citation type="submission" date="2017-06" db="EMBL/GenBank/DDBJ databases">
        <title>Investigating the central metabolism of Clostridium thermosuccinogenes.</title>
        <authorList>
            <person name="Koendjbiharie J.G."/>
            <person name="van Kranenburg R."/>
        </authorList>
    </citation>
    <scope>NUCLEOTIDE SEQUENCE [LARGE SCALE GENOMIC DNA]</scope>
    <source>
        <strain evidence="1 2">DSM 5806</strain>
    </source>
</reference>
<dbReference type="RefSeq" id="WP_103081543.1">
    <property type="nucleotide sequence ID" value="NZ_CP021850.1"/>
</dbReference>
<dbReference type="Pfam" id="PF05582">
    <property type="entry name" value="Peptidase_U57"/>
    <property type="match status" value="1"/>
</dbReference>
<protein>
    <submittedName>
        <fullName evidence="1">Sporulation peptidase YabG</fullName>
    </submittedName>
</protein>
<keyword evidence="2" id="KW-1185">Reference proteome</keyword>
<name>A0A2K2FE72_9CLOT</name>
<evidence type="ECO:0000313" key="1">
    <source>
        <dbReference type="EMBL" id="PNT99009.1"/>
    </source>
</evidence>
<dbReference type="PIRSF" id="PIRSF011575">
    <property type="entry name" value="YabG"/>
    <property type="match status" value="1"/>
</dbReference>
<organism evidence="1 2">
    <name type="scientific">Clostridium thermosuccinogenes</name>
    <dbReference type="NCBI Taxonomy" id="84032"/>
    <lineage>
        <taxon>Bacteria</taxon>
        <taxon>Bacillati</taxon>
        <taxon>Bacillota</taxon>
        <taxon>Clostridia</taxon>
        <taxon>Eubacteriales</taxon>
        <taxon>Clostridiaceae</taxon>
        <taxon>Clostridium</taxon>
    </lineage>
</organism>
<dbReference type="OrthoDB" id="9785306at2"/>
<dbReference type="NCBIfam" id="TIGR02855">
    <property type="entry name" value="spore_yabG"/>
    <property type="match status" value="1"/>
</dbReference>
<gene>
    <name evidence="1" type="primary">yabG</name>
    <name evidence="1" type="ORF">CDQ84_09710</name>
</gene>
<dbReference type="KEGG" id="cthd:CDO33_19625"/>
<dbReference type="AlphaFoldDB" id="A0A2K2FE72"/>
<evidence type="ECO:0000313" key="2">
    <source>
        <dbReference type="Proteomes" id="UP000236151"/>
    </source>
</evidence>
<accession>A0A2K2FE72</accession>
<dbReference type="InterPro" id="IPR008764">
    <property type="entry name" value="Peptidase_U57"/>
</dbReference>